<dbReference type="InterPro" id="IPR039341">
    <property type="entry name" value="CFAP99"/>
</dbReference>
<dbReference type="EMBL" id="JTDE01000431">
    <property type="protein sequence ID" value="KAF7261269.1"/>
    <property type="molecule type" value="Genomic_DNA"/>
</dbReference>
<accession>A0A8S9Z1H4</accession>
<dbReference type="AlphaFoldDB" id="A0A8S9Z1H4"/>
<dbReference type="OrthoDB" id="10262255at2759"/>
<comment type="caution">
    <text evidence="2">The sequence shown here is derived from an EMBL/GenBank/DDBJ whole genome shotgun (WGS) entry which is preliminary data.</text>
</comment>
<keyword evidence="3" id="KW-1185">Reference proteome</keyword>
<name>A0A8S9Z1H4_9TREM</name>
<evidence type="ECO:0000256" key="1">
    <source>
        <dbReference type="SAM" id="Coils"/>
    </source>
</evidence>
<reference evidence="2" key="1">
    <citation type="submission" date="2019-07" db="EMBL/GenBank/DDBJ databases">
        <title>Annotation for the trematode Paragonimus miyazaki's.</title>
        <authorList>
            <person name="Choi Y.-J."/>
        </authorList>
    </citation>
    <scope>NUCLEOTIDE SEQUENCE</scope>
    <source>
        <strain evidence="2">Japan</strain>
    </source>
</reference>
<evidence type="ECO:0000313" key="2">
    <source>
        <dbReference type="EMBL" id="KAF7261269.1"/>
    </source>
</evidence>
<protein>
    <recommendedName>
        <fullName evidence="4">Cilia- and flagella-associated protein 99</fullName>
    </recommendedName>
</protein>
<feature type="coiled-coil region" evidence="1">
    <location>
        <begin position="434"/>
        <end position="461"/>
    </location>
</feature>
<keyword evidence="1" id="KW-0175">Coiled coil</keyword>
<evidence type="ECO:0000313" key="3">
    <source>
        <dbReference type="Proteomes" id="UP000822476"/>
    </source>
</evidence>
<sequence>MISKCDANLKAILPDVAILLEHGYLDSCNWDLEIFQDLLKTANENHIRKVTAFTNTLLRFKSCIDAASDLFCRKTGANVPRSQRAVLLTAVYSLLFTLDDSGIEGLSIALSLLNSEIAKSLLHFFSSSDAIEDLKCCWFGIYEEEFVKNDLLDTFKRWQNAITDYYNIFAEQLKGRSYQPRKPTTEAQPFNLTPAKPRAIPIPEPLPHLAKHRTVPDSTYTLPEEFQKIEQLKRANFAESERLLRDSEQLKPVCACTKVRTPNTNKKPPNTECKPKNKKHGAILSEISTIHTNTASVLREWNLYAKKERTRRKRLLELEAGAFDSSDFKTWQMEQVDHENKERELLKEQHRLQSLIAREAAFHVKRKLFEERRLKVAREQKANLKRLAEAKTAKEQEQKETVQVASSIAAMRKRSRLAALRICNEKKLVASQLREETQKQLKTMREKLKAESERKTDLIKQIRIAESAWLLEKSTAPKQIDFAYTPGLGLMEEMSLVELKERLELLRKQTEYARQVKRNTILNEKQKKNELILELLDRISRHKNVRSVAVNSTTHTQ</sequence>
<proteinExistence type="predicted"/>
<dbReference type="Proteomes" id="UP000822476">
    <property type="component" value="Unassembled WGS sequence"/>
</dbReference>
<dbReference type="PANTHER" id="PTHR34649">
    <property type="entry name" value="CILIA- AND FLAGELLA-ASSOCIATED PROTEIN 99"/>
    <property type="match status" value="1"/>
</dbReference>
<organism evidence="2 3">
    <name type="scientific">Paragonimus skrjabini miyazakii</name>
    <dbReference type="NCBI Taxonomy" id="59628"/>
    <lineage>
        <taxon>Eukaryota</taxon>
        <taxon>Metazoa</taxon>
        <taxon>Spiralia</taxon>
        <taxon>Lophotrochozoa</taxon>
        <taxon>Platyhelminthes</taxon>
        <taxon>Trematoda</taxon>
        <taxon>Digenea</taxon>
        <taxon>Plagiorchiida</taxon>
        <taxon>Troglotremata</taxon>
        <taxon>Troglotrematidae</taxon>
        <taxon>Paragonimus</taxon>
    </lineage>
</organism>
<dbReference type="PANTHER" id="PTHR34649:SF1">
    <property type="entry name" value="CILIA- AND FLAGELLA-ASSOCIATED PROTEIN 99"/>
    <property type="match status" value="1"/>
</dbReference>
<feature type="coiled-coil region" evidence="1">
    <location>
        <begin position="338"/>
        <end position="397"/>
    </location>
</feature>
<evidence type="ECO:0008006" key="4">
    <source>
        <dbReference type="Google" id="ProtNLM"/>
    </source>
</evidence>
<gene>
    <name evidence="2" type="ORF">EG68_01403</name>
</gene>